<dbReference type="PIRSF" id="PIRSF002181">
    <property type="entry name" value="Ribosomal_L13"/>
    <property type="match status" value="1"/>
</dbReference>
<dbReference type="GO" id="GO:0003729">
    <property type="term" value="F:mRNA binding"/>
    <property type="evidence" value="ECO:0007669"/>
    <property type="project" value="UniProtKB-ARBA"/>
</dbReference>
<dbReference type="InterPro" id="IPR036899">
    <property type="entry name" value="Ribosomal_uL13_sf"/>
</dbReference>
<dbReference type="Pfam" id="PF00572">
    <property type="entry name" value="Ribosomal_L13"/>
    <property type="match status" value="1"/>
</dbReference>
<dbReference type="eggNOG" id="COG0102">
    <property type="taxonomic scope" value="Bacteria"/>
</dbReference>
<dbReference type="GO" id="GO:0003735">
    <property type="term" value="F:structural constituent of ribosome"/>
    <property type="evidence" value="ECO:0007669"/>
    <property type="project" value="InterPro"/>
</dbReference>
<gene>
    <name evidence="5 6" type="primary">rplM</name>
    <name evidence="6" type="ORF">CLIT_24c00330</name>
</gene>
<dbReference type="InterPro" id="IPR005822">
    <property type="entry name" value="Ribosomal_uL13"/>
</dbReference>
<name>A0A069RDH0_PEPLI</name>
<dbReference type="RefSeq" id="WP_038267258.1">
    <property type="nucleotide sequence ID" value="NZ_FSRH01000014.1"/>
</dbReference>
<reference evidence="6 7" key="1">
    <citation type="submission" date="2014-03" db="EMBL/GenBank/DDBJ databases">
        <title>Genome sequence of Clostridium litorale W6, DSM 5388.</title>
        <authorList>
            <person name="Poehlein A."/>
            <person name="Jagirdar A."/>
            <person name="Khonsari B."/>
            <person name="Chibani C.M."/>
            <person name="Gutierrez Gutierrez D.A."/>
            <person name="Davydova E."/>
            <person name="Alghaithi H.S."/>
            <person name="Nair K.P."/>
            <person name="Dhamotharan K."/>
            <person name="Chandran L."/>
            <person name="G W."/>
            <person name="Daniel R."/>
        </authorList>
    </citation>
    <scope>NUCLEOTIDE SEQUENCE [LARGE SCALE GENOMIC DNA]</scope>
    <source>
        <strain evidence="6 7">W6</strain>
    </source>
</reference>
<dbReference type="EMBL" id="JJMM01000023">
    <property type="protein sequence ID" value="KDR94270.1"/>
    <property type="molecule type" value="Genomic_DNA"/>
</dbReference>
<dbReference type="SUPFAM" id="SSF52161">
    <property type="entry name" value="Ribosomal protein L13"/>
    <property type="match status" value="1"/>
</dbReference>
<protein>
    <recommendedName>
        <fullName evidence="4 5">Large ribosomal subunit protein uL13</fullName>
    </recommendedName>
</protein>
<dbReference type="GO" id="GO:0017148">
    <property type="term" value="P:negative regulation of translation"/>
    <property type="evidence" value="ECO:0007669"/>
    <property type="project" value="TreeGrafter"/>
</dbReference>
<proteinExistence type="inferred from homology"/>
<comment type="similarity">
    <text evidence="1 5">Belongs to the universal ribosomal protein uL13 family.</text>
</comment>
<evidence type="ECO:0000256" key="1">
    <source>
        <dbReference type="ARBA" id="ARBA00006227"/>
    </source>
</evidence>
<evidence type="ECO:0000256" key="2">
    <source>
        <dbReference type="ARBA" id="ARBA00022980"/>
    </source>
</evidence>
<dbReference type="Gene3D" id="3.90.1180.10">
    <property type="entry name" value="Ribosomal protein L13"/>
    <property type="match status" value="1"/>
</dbReference>
<comment type="subunit">
    <text evidence="5">Part of the 50S ribosomal subunit.</text>
</comment>
<keyword evidence="3 5" id="KW-0687">Ribonucleoprotein</keyword>
<dbReference type="InterPro" id="IPR005823">
    <property type="entry name" value="Ribosomal_uL13_bac-type"/>
</dbReference>
<dbReference type="Proteomes" id="UP000027946">
    <property type="component" value="Unassembled WGS sequence"/>
</dbReference>
<evidence type="ECO:0000313" key="7">
    <source>
        <dbReference type="Proteomes" id="UP000027946"/>
    </source>
</evidence>
<dbReference type="AlphaFoldDB" id="A0A069RDH0"/>
<evidence type="ECO:0000256" key="4">
    <source>
        <dbReference type="ARBA" id="ARBA00035201"/>
    </source>
</evidence>
<dbReference type="FunFam" id="3.90.1180.10:FF:000001">
    <property type="entry name" value="50S ribosomal protein L13"/>
    <property type="match status" value="1"/>
</dbReference>
<dbReference type="STRING" id="1121324.CLIT_24c00330"/>
<dbReference type="PANTHER" id="PTHR11545">
    <property type="entry name" value="RIBOSOMAL PROTEIN L13"/>
    <property type="match status" value="1"/>
</dbReference>
<dbReference type="OrthoDB" id="9801330at2"/>
<sequence>MKSYIAKPSEVQRKWYVVDAEGKTLGRLTSEIAKVLMGKHKPTYTPHVDGGDFVIVLNAAKVKLTGKKLDQKLYRYHTGYVGNLVEIPYRRLMDEKPEEVINHAVNGMLPKNKLRSRMMKRLRVFAGDVHGHDAQNPEVLDI</sequence>
<dbReference type="CDD" id="cd00392">
    <property type="entry name" value="Ribosomal_L13"/>
    <property type="match status" value="1"/>
</dbReference>
<evidence type="ECO:0000313" key="6">
    <source>
        <dbReference type="EMBL" id="KDR94270.1"/>
    </source>
</evidence>
<accession>A0A069RDH0</accession>
<evidence type="ECO:0000256" key="3">
    <source>
        <dbReference type="ARBA" id="ARBA00023274"/>
    </source>
</evidence>
<evidence type="ECO:0000256" key="5">
    <source>
        <dbReference type="HAMAP-Rule" id="MF_01366"/>
    </source>
</evidence>
<dbReference type="PANTHER" id="PTHR11545:SF2">
    <property type="entry name" value="LARGE RIBOSOMAL SUBUNIT PROTEIN UL13M"/>
    <property type="match status" value="1"/>
</dbReference>
<comment type="function">
    <text evidence="5">This protein is one of the early assembly proteins of the 50S ribosomal subunit, although it is not seen to bind rRNA by itself. It is important during the early stages of 50S assembly.</text>
</comment>
<dbReference type="GO" id="GO:0022625">
    <property type="term" value="C:cytosolic large ribosomal subunit"/>
    <property type="evidence" value="ECO:0007669"/>
    <property type="project" value="TreeGrafter"/>
</dbReference>
<keyword evidence="7" id="KW-1185">Reference proteome</keyword>
<dbReference type="NCBIfam" id="TIGR01066">
    <property type="entry name" value="rplM_bact"/>
    <property type="match status" value="1"/>
</dbReference>
<keyword evidence="2 5" id="KW-0689">Ribosomal protein</keyword>
<dbReference type="GO" id="GO:0006412">
    <property type="term" value="P:translation"/>
    <property type="evidence" value="ECO:0007669"/>
    <property type="project" value="UniProtKB-UniRule"/>
</dbReference>
<dbReference type="HAMAP" id="MF_01366">
    <property type="entry name" value="Ribosomal_uL13"/>
    <property type="match status" value="1"/>
</dbReference>
<comment type="caution">
    <text evidence="6">The sequence shown here is derived from an EMBL/GenBank/DDBJ whole genome shotgun (WGS) entry which is preliminary data.</text>
</comment>
<organism evidence="6 7">
    <name type="scientific">Peptoclostridium litorale DSM 5388</name>
    <dbReference type="NCBI Taxonomy" id="1121324"/>
    <lineage>
        <taxon>Bacteria</taxon>
        <taxon>Bacillati</taxon>
        <taxon>Bacillota</taxon>
        <taxon>Clostridia</taxon>
        <taxon>Peptostreptococcales</taxon>
        <taxon>Peptoclostridiaceae</taxon>
        <taxon>Peptoclostridium</taxon>
    </lineage>
</organism>